<feature type="transmembrane region" description="Helical" evidence="5">
    <location>
        <begin position="86"/>
        <end position="107"/>
    </location>
</feature>
<dbReference type="GO" id="GO:0016020">
    <property type="term" value="C:membrane"/>
    <property type="evidence" value="ECO:0007669"/>
    <property type="project" value="UniProtKB-SubCell"/>
</dbReference>
<dbReference type="EMBL" id="CP042382">
    <property type="protein sequence ID" value="QEA40728.1"/>
    <property type="molecule type" value="Genomic_DNA"/>
</dbReference>
<feature type="domain" description="EamA" evidence="6">
    <location>
        <begin position="143"/>
        <end position="276"/>
    </location>
</feature>
<evidence type="ECO:0000313" key="8">
    <source>
        <dbReference type="Proteomes" id="UP000321272"/>
    </source>
</evidence>
<feature type="transmembrane region" description="Helical" evidence="5">
    <location>
        <begin position="234"/>
        <end position="253"/>
    </location>
</feature>
<comment type="subcellular location">
    <subcellularLocation>
        <location evidence="1">Membrane</location>
        <topology evidence="1">Multi-pass membrane protein</topology>
    </subcellularLocation>
</comment>
<dbReference type="SUPFAM" id="SSF103481">
    <property type="entry name" value="Multidrug resistance efflux transporter EmrE"/>
    <property type="match status" value="2"/>
</dbReference>
<evidence type="ECO:0000256" key="4">
    <source>
        <dbReference type="ARBA" id="ARBA00023136"/>
    </source>
</evidence>
<keyword evidence="3 5" id="KW-1133">Transmembrane helix</keyword>
<keyword evidence="4 5" id="KW-0472">Membrane</keyword>
<keyword evidence="8" id="KW-1185">Reference proteome</keyword>
<reference evidence="7 8" key="1">
    <citation type="submission" date="2019-06" db="EMBL/GenBank/DDBJ databases">
        <title>Genome analyses of bacteria isolated from kimchi.</title>
        <authorList>
            <person name="Lee S."/>
            <person name="Ahn S."/>
            <person name="Roh S."/>
        </authorList>
    </citation>
    <scope>NUCLEOTIDE SEQUENCE [LARGE SCALE GENOMIC DNA]</scope>
    <source>
        <strain evidence="7 8">CBA4606</strain>
    </source>
</reference>
<dbReference type="AlphaFoldDB" id="A0A5B8T0Z6"/>
<dbReference type="Pfam" id="PF00892">
    <property type="entry name" value="EamA"/>
    <property type="match status" value="2"/>
</dbReference>
<dbReference type="KEGG" id="paur:FGL86_17695"/>
<feature type="transmembrane region" description="Helical" evidence="5">
    <location>
        <begin position="259"/>
        <end position="278"/>
    </location>
</feature>
<evidence type="ECO:0000259" key="6">
    <source>
        <dbReference type="Pfam" id="PF00892"/>
    </source>
</evidence>
<dbReference type="InterPro" id="IPR050638">
    <property type="entry name" value="AA-Vitamin_Transporters"/>
</dbReference>
<dbReference type="Proteomes" id="UP000321272">
    <property type="component" value="Chromosome"/>
</dbReference>
<dbReference type="RefSeq" id="WP_147185993.1">
    <property type="nucleotide sequence ID" value="NZ_CP042382.1"/>
</dbReference>
<feature type="transmembrane region" description="Helical" evidence="5">
    <location>
        <begin position="33"/>
        <end position="53"/>
    </location>
</feature>
<dbReference type="OrthoDB" id="7158585at2"/>
<dbReference type="InterPro" id="IPR000620">
    <property type="entry name" value="EamA_dom"/>
</dbReference>
<dbReference type="Gene3D" id="1.10.3730.20">
    <property type="match status" value="2"/>
</dbReference>
<dbReference type="InterPro" id="IPR037185">
    <property type="entry name" value="EmrE-like"/>
</dbReference>
<accession>A0A5B8T0Z6</accession>
<dbReference type="PANTHER" id="PTHR32322:SF9">
    <property type="entry name" value="AMINO-ACID METABOLITE EFFLUX PUMP-RELATED"/>
    <property type="match status" value="1"/>
</dbReference>
<evidence type="ECO:0000256" key="2">
    <source>
        <dbReference type="ARBA" id="ARBA00022692"/>
    </source>
</evidence>
<proteinExistence type="predicted"/>
<sequence>MPLRDLLLGLGVIAIWALNVIVIKIGVDHFPPLLMTALRFVLVAAILVPFRPVSRSQLPFLLLISFVFGTLHFAMLFIGLSQAEAGTGALLAQMGTPFATILAAIFLKEAIDAPRLGGLVLSFAGVAVLVGGPTLPPPLATAALFISATGWATSQLLIKHGPPIPPLTLAGWMALFAVPQLILESWWFESGQLSAMQEAGWAGWGAVFYTAVMSSIVAYGIWYGLLRRHPINRVVPLTLLIPVGAVLLGVLLLDEGLGLNKLLGGSLVVLGIAMIVLYPQRRNLSAKPNRRS</sequence>
<keyword evidence="2 5" id="KW-0812">Transmembrane</keyword>
<evidence type="ECO:0000256" key="5">
    <source>
        <dbReference type="SAM" id="Phobius"/>
    </source>
</evidence>
<feature type="transmembrane region" description="Helical" evidence="5">
    <location>
        <begin position="7"/>
        <end position="27"/>
    </location>
</feature>
<gene>
    <name evidence="7" type="ORF">FGL86_17695</name>
</gene>
<feature type="transmembrane region" description="Helical" evidence="5">
    <location>
        <begin position="116"/>
        <end position="133"/>
    </location>
</feature>
<feature type="domain" description="EamA" evidence="6">
    <location>
        <begin position="6"/>
        <end position="130"/>
    </location>
</feature>
<evidence type="ECO:0000256" key="1">
    <source>
        <dbReference type="ARBA" id="ARBA00004141"/>
    </source>
</evidence>
<feature type="transmembrane region" description="Helical" evidence="5">
    <location>
        <begin position="60"/>
        <end position="80"/>
    </location>
</feature>
<evidence type="ECO:0000256" key="3">
    <source>
        <dbReference type="ARBA" id="ARBA00022989"/>
    </source>
</evidence>
<name>A0A5B8T0Z6_9GAMM</name>
<feature type="transmembrane region" description="Helical" evidence="5">
    <location>
        <begin position="200"/>
        <end position="222"/>
    </location>
</feature>
<protein>
    <submittedName>
        <fullName evidence="7">EamA family transporter</fullName>
    </submittedName>
</protein>
<dbReference type="PANTHER" id="PTHR32322">
    <property type="entry name" value="INNER MEMBRANE TRANSPORTER"/>
    <property type="match status" value="1"/>
</dbReference>
<organism evidence="7 8">
    <name type="scientific">Pistricoccus aurantiacus</name>
    <dbReference type="NCBI Taxonomy" id="1883414"/>
    <lineage>
        <taxon>Bacteria</taxon>
        <taxon>Pseudomonadati</taxon>
        <taxon>Pseudomonadota</taxon>
        <taxon>Gammaproteobacteria</taxon>
        <taxon>Oceanospirillales</taxon>
        <taxon>Halomonadaceae</taxon>
        <taxon>Pistricoccus</taxon>
    </lineage>
</organism>
<evidence type="ECO:0000313" key="7">
    <source>
        <dbReference type="EMBL" id="QEA40728.1"/>
    </source>
</evidence>